<accession>A0A915BTG2</accession>
<keyword evidence="5 12" id="KW-0862">Zinc</keyword>
<evidence type="ECO:0000256" key="5">
    <source>
        <dbReference type="ARBA" id="ARBA00022833"/>
    </source>
</evidence>
<dbReference type="GO" id="GO:0003700">
    <property type="term" value="F:DNA-binding transcription factor activity"/>
    <property type="evidence" value="ECO:0007669"/>
    <property type="project" value="InterPro"/>
</dbReference>
<dbReference type="GO" id="GO:0008270">
    <property type="term" value="F:zinc ion binding"/>
    <property type="evidence" value="ECO:0007669"/>
    <property type="project" value="UniProtKB-KW"/>
</dbReference>
<comment type="function">
    <text evidence="11">Orphan nuclear receptor.</text>
</comment>
<dbReference type="PROSITE" id="PS51843">
    <property type="entry name" value="NR_LBD"/>
    <property type="match status" value="1"/>
</dbReference>
<dbReference type="GO" id="GO:0000978">
    <property type="term" value="F:RNA polymerase II cis-regulatory region sequence-specific DNA binding"/>
    <property type="evidence" value="ECO:0007669"/>
    <property type="project" value="InterPro"/>
</dbReference>
<evidence type="ECO:0000259" key="15">
    <source>
        <dbReference type="PROSITE" id="PS51843"/>
    </source>
</evidence>
<evidence type="ECO:0000256" key="9">
    <source>
        <dbReference type="ARBA" id="ARBA00023170"/>
    </source>
</evidence>
<evidence type="ECO:0000256" key="10">
    <source>
        <dbReference type="ARBA" id="ARBA00023242"/>
    </source>
</evidence>
<dbReference type="SMART" id="SM00399">
    <property type="entry name" value="ZnF_C4"/>
    <property type="match status" value="1"/>
</dbReference>
<evidence type="ECO:0000256" key="2">
    <source>
        <dbReference type="ARBA" id="ARBA00005993"/>
    </source>
</evidence>
<evidence type="ECO:0000256" key="3">
    <source>
        <dbReference type="ARBA" id="ARBA00022723"/>
    </source>
</evidence>
<dbReference type="InterPro" id="IPR001723">
    <property type="entry name" value="Nuclear_hrmn_rcpt"/>
</dbReference>
<dbReference type="Gene3D" id="1.10.565.10">
    <property type="entry name" value="Retinoid X Receptor"/>
    <property type="match status" value="1"/>
</dbReference>
<evidence type="ECO:0000256" key="13">
    <source>
        <dbReference type="SAM" id="MobiDB-lite"/>
    </source>
</evidence>
<dbReference type="CDD" id="cd06960">
    <property type="entry name" value="NR_DBD_HNF4A"/>
    <property type="match status" value="1"/>
</dbReference>
<dbReference type="PRINTS" id="PR00398">
    <property type="entry name" value="STRDHORMONER"/>
</dbReference>
<evidence type="ECO:0000256" key="4">
    <source>
        <dbReference type="ARBA" id="ARBA00022771"/>
    </source>
</evidence>
<evidence type="ECO:0000256" key="12">
    <source>
        <dbReference type="RuleBase" id="RU004334"/>
    </source>
</evidence>
<keyword evidence="10 12" id="KW-0539">Nucleus</keyword>
<reference evidence="17 18" key="1">
    <citation type="submission" date="2022-11" db="UniProtKB">
        <authorList>
            <consortium name="WormBaseParasite"/>
        </authorList>
    </citation>
    <scope>IDENTIFICATION</scope>
</reference>
<keyword evidence="3 12" id="KW-0479">Metal-binding</keyword>
<dbReference type="InterPro" id="IPR035500">
    <property type="entry name" value="NHR-like_dom_sf"/>
</dbReference>
<dbReference type="CDD" id="cd06157">
    <property type="entry name" value="NR_LBD"/>
    <property type="match status" value="1"/>
</dbReference>
<evidence type="ECO:0000256" key="6">
    <source>
        <dbReference type="ARBA" id="ARBA00023015"/>
    </source>
</evidence>
<evidence type="ECO:0000256" key="7">
    <source>
        <dbReference type="ARBA" id="ARBA00023125"/>
    </source>
</evidence>
<keyword evidence="16" id="KW-1185">Reference proteome</keyword>
<evidence type="ECO:0000256" key="11">
    <source>
        <dbReference type="ARBA" id="ARBA00037512"/>
    </source>
</evidence>
<feature type="region of interest" description="Disordered" evidence="13">
    <location>
        <begin position="54"/>
        <end position="77"/>
    </location>
</feature>
<sequence length="776" mass="86958">MLARRRLSVTMSECESLNAVEQQQQFMQLEHVNDPKICYKTALSRISSQNLLSEEDSSEIASADRTTADDSPRNGTTGDTCRVCGDVQAKMHYGVLACFGCKGFFRRALKRANQYECNNNGKCVIDKFERNSCRYCRLRRCLEVGMDPAAVRPDRDFTGPQHAIRLPVVKRPVKEELRESGLSTESSEWSKRLPVEMRTVLMNLLNIEAKVTKGDTKKKAEEVYPLPEHTLRELIEDPSKLKGLRTEMRYEPYRMAANSELLLIAYRRLIAAVDWVTFLSEMMNGITVDDKIALVKNCFAPLLVFTFAVRTAEVTDDPNVLCMCTFSFVPRDMAKAYTDSYHLSNGLVERALDELVTPLRNLKLKQEEIVCLKATLVLNPHAKDLSPEGSQKIIECRSRIQDTLYHVIKETRSKEHASVQFGNLLLFLPNVTLIANCMSENLQFAQTFSPFGGIPLLTNLFGCFPVEPFSDIPPEKSDDDSMDLDEEGTDVDIPTKEPSSFADAAVQTDPVRIGDQTRKRRRMGPSLLSPVENPENRDFKLLQAPCVYTLTEMFDDANTDTRDQFVAEMKDQKALLEHSMACTDSSLYAQEPTNGSEASLPLQSSRSSYSGNIFGSGASLHRRRMPNEKRSPQSAALASRGINKFFLPMSSLDFPTPPATATTESEPRSSSVPFLFSQQVNELDACSVPDSFIYNMLVPTSQNRHDAMPYVTTFRDANLLKVSQADADTRSSTSVIYGAQPCFTLSSSFDKLMHHDSNIFSTNNVRNLSSERASGL</sequence>
<evidence type="ECO:0000259" key="14">
    <source>
        <dbReference type="PROSITE" id="PS51030"/>
    </source>
</evidence>
<dbReference type="SUPFAM" id="SSF48508">
    <property type="entry name" value="Nuclear receptor ligand-binding domain"/>
    <property type="match status" value="1"/>
</dbReference>
<keyword evidence="9 12" id="KW-0675">Receptor</keyword>
<comment type="similarity">
    <text evidence="2 12">Belongs to the nuclear hormone receptor family.</text>
</comment>
<dbReference type="PROSITE" id="PS51030">
    <property type="entry name" value="NUCLEAR_REC_DBD_2"/>
    <property type="match status" value="1"/>
</dbReference>
<keyword evidence="8 12" id="KW-0804">Transcription</keyword>
<feature type="compositionally biased region" description="Acidic residues" evidence="13">
    <location>
        <begin position="477"/>
        <end position="490"/>
    </location>
</feature>
<feature type="region of interest" description="Disordered" evidence="13">
    <location>
        <begin position="472"/>
        <end position="496"/>
    </location>
</feature>
<organism evidence="16 18">
    <name type="scientific">Parascaris univalens</name>
    <name type="common">Nematode worm</name>
    <dbReference type="NCBI Taxonomy" id="6257"/>
    <lineage>
        <taxon>Eukaryota</taxon>
        <taxon>Metazoa</taxon>
        <taxon>Ecdysozoa</taxon>
        <taxon>Nematoda</taxon>
        <taxon>Chromadorea</taxon>
        <taxon>Rhabditida</taxon>
        <taxon>Spirurina</taxon>
        <taxon>Ascaridomorpha</taxon>
        <taxon>Ascaridoidea</taxon>
        <taxon>Ascarididae</taxon>
        <taxon>Parascaris</taxon>
    </lineage>
</organism>
<name>A0A915BTG2_PARUN</name>
<dbReference type="WBParaSite" id="PgR055_g016_t02">
    <property type="protein sequence ID" value="PgR055_g016_t02"/>
    <property type="gene ID" value="PgR055_g016"/>
</dbReference>
<proteinExistence type="inferred from homology"/>
<dbReference type="SMART" id="SM00430">
    <property type="entry name" value="HOLI"/>
    <property type="match status" value="1"/>
</dbReference>
<evidence type="ECO:0000313" key="16">
    <source>
        <dbReference type="Proteomes" id="UP000887569"/>
    </source>
</evidence>
<dbReference type="InterPro" id="IPR013088">
    <property type="entry name" value="Znf_NHR/GATA"/>
</dbReference>
<feature type="domain" description="Nuclear receptor" evidence="14">
    <location>
        <begin position="78"/>
        <end position="153"/>
    </location>
</feature>
<dbReference type="WBParaSite" id="PgR055_g016_t03">
    <property type="protein sequence ID" value="PgR055_g016_t03"/>
    <property type="gene ID" value="PgR055_g016"/>
</dbReference>
<comment type="subcellular location">
    <subcellularLocation>
        <location evidence="1 12">Nucleus</location>
    </subcellularLocation>
</comment>
<evidence type="ECO:0000313" key="18">
    <source>
        <dbReference type="WBParaSite" id="PgR055_g016_t03"/>
    </source>
</evidence>
<feature type="domain" description="NR LBD" evidence="15">
    <location>
        <begin position="196"/>
        <end position="464"/>
    </location>
</feature>
<evidence type="ECO:0000256" key="8">
    <source>
        <dbReference type="ARBA" id="ARBA00023163"/>
    </source>
</evidence>
<dbReference type="PANTHER" id="PTHR47519">
    <property type="entry name" value="NUCLEAR HORMONE RECEPTOR FAMILY MEMBER NHR-31-RELATED"/>
    <property type="match status" value="1"/>
</dbReference>
<dbReference type="AlphaFoldDB" id="A0A915BTG2"/>
<dbReference type="InterPro" id="IPR049636">
    <property type="entry name" value="HNF4-like_DBD"/>
</dbReference>
<dbReference type="Pfam" id="PF00105">
    <property type="entry name" value="zf-C4"/>
    <property type="match status" value="1"/>
</dbReference>
<dbReference type="Pfam" id="PF00104">
    <property type="entry name" value="Hormone_recep"/>
    <property type="match status" value="1"/>
</dbReference>
<keyword evidence="7 12" id="KW-0238">DNA-binding</keyword>
<dbReference type="GO" id="GO:0005634">
    <property type="term" value="C:nucleus"/>
    <property type="evidence" value="ECO:0007669"/>
    <property type="project" value="UniProtKB-SubCell"/>
</dbReference>
<keyword evidence="4 12" id="KW-0863">Zinc-finger</keyword>
<dbReference type="PROSITE" id="PS00031">
    <property type="entry name" value="NUCLEAR_REC_DBD_1"/>
    <property type="match status" value="1"/>
</dbReference>
<dbReference type="SUPFAM" id="SSF57716">
    <property type="entry name" value="Glucocorticoid receptor-like (DNA-binding domain)"/>
    <property type="match status" value="1"/>
</dbReference>
<dbReference type="InterPro" id="IPR001628">
    <property type="entry name" value="Znf_hrmn_rcpt"/>
</dbReference>
<dbReference type="PANTHER" id="PTHR47519:SF3">
    <property type="entry name" value="NUCLEAR HORMONE RECEPTOR FAMILY MEMBER NHR-5"/>
    <property type="match status" value="1"/>
</dbReference>
<protein>
    <submittedName>
        <fullName evidence="17 18">NR LBD domain-containing protein</fullName>
    </submittedName>
</protein>
<dbReference type="Proteomes" id="UP000887569">
    <property type="component" value="Unplaced"/>
</dbReference>
<evidence type="ECO:0000313" key="17">
    <source>
        <dbReference type="WBParaSite" id="PgR055_g016_t02"/>
    </source>
</evidence>
<dbReference type="FunFam" id="3.30.50.10:FF:000030">
    <property type="entry name" value="Nuclear Hormone Receptor family"/>
    <property type="match status" value="1"/>
</dbReference>
<dbReference type="InterPro" id="IPR000536">
    <property type="entry name" value="Nucl_hrmn_rcpt_lig-bd"/>
</dbReference>
<dbReference type="Gene3D" id="3.30.50.10">
    <property type="entry name" value="Erythroid Transcription Factor GATA-1, subunit A"/>
    <property type="match status" value="1"/>
</dbReference>
<evidence type="ECO:0000256" key="1">
    <source>
        <dbReference type="ARBA" id="ARBA00004123"/>
    </source>
</evidence>
<dbReference type="PRINTS" id="PR00047">
    <property type="entry name" value="STROIDFINGER"/>
</dbReference>
<keyword evidence="6 12" id="KW-0805">Transcription regulation</keyword>
<dbReference type="InterPro" id="IPR052496">
    <property type="entry name" value="Orphan_Nuclear_Rcpt"/>
</dbReference>